<feature type="transmembrane region" description="Helical" evidence="1">
    <location>
        <begin position="151"/>
        <end position="172"/>
    </location>
</feature>
<evidence type="ECO:0000313" key="2">
    <source>
        <dbReference type="EMBL" id="KAF7303749.1"/>
    </source>
</evidence>
<gene>
    <name evidence="2" type="ORF">MIND_00604500</name>
</gene>
<dbReference type="EMBL" id="JACAZF010000005">
    <property type="protein sequence ID" value="KAF7303749.1"/>
    <property type="molecule type" value="Genomic_DNA"/>
</dbReference>
<dbReference type="OrthoDB" id="3239304at2759"/>
<keyword evidence="1" id="KW-0472">Membrane</keyword>
<accession>A0A8H6W311</accession>
<evidence type="ECO:0000313" key="3">
    <source>
        <dbReference type="Proteomes" id="UP000636479"/>
    </source>
</evidence>
<feature type="transmembrane region" description="Helical" evidence="1">
    <location>
        <begin position="57"/>
        <end position="79"/>
    </location>
</feature>
<evidence type="ECO:0008006" key="4">
    <source>
        <dbReference type="Google" id="ProtNLM"/>
    </source>
</evidence>
<keyword evidence="3" id="KW-1185">Reference proteome</keyword>
<comment type="caution">
    <text evidence="2">The sequence shown here is derived from an EMBL/GenBank/DDBJ whole genome shotgun (WGS) entry which is preliminary data.</text>
</comment>
<reference evidence="2" key="1">
    <citation type="submission" date="2020-05" db="EMBL/GenBank/DDBJ databases">
        <title>Mycena genomes resolve the evolution of fungal bioluminescence.</title>
        <authorList>
            <person name="Tsai I.J."/>
        </authorList>
    </citation>
    <scope>NUCLEOTIDE SEQUENCE</scope>
    <source>
        <strain evidence="2">171206Taipei</strain>
    </source>
</reference>
<name>A0A8H6W311_9AGAR</name>
<keyword evidence="1" id="KW-1133">Transmembrane helix</keyword>
<dbReference type="AlphaFoldDB" id="A0A8H6W311"/>
<dbReference type="RefSeq" id="XP_037220721.1">
    <property type="nucleotide sequence ID" value="XM_037362800.1"/>
</dbReference>
<dbReference type="Proteomes" id="UP000636479">
    <property type="component" value="Unassembled WGS sequence"/>
</dbReference>
<dbReference type="GeneID" id="59345316"/>
<keyword evidence="1" id="KW-0812">Transmembrane</keyword>
<evidence type="ECO:0000256" key="1">
    <source>
        <dbReference type="SAM" id="Phobius"/>
    </source>
</evidence>
<feature type="transmembrane region" description="Helical" evidence="1">
    <location>
        <begin position="86"/>
        <end position="109"/>
    </location>
</feature>
<proteinExistence type="predicted"/>
<organism evidence="2 3">
    <name type="scientific">Mycena indigotica</name>
    <dbReference type="NCBI Taxonomy" id="2126181"/>
    <lineage>
        <taxon>Eukaryota</taxon>
        <taxon>Fungi</taxon>
        <taxon>Dikarya</taxon>
        <taxon>Basidiomycota</taxon>
        <taxon>Agaricomycotina</taxon>
        <taxon>Agaricomycetes</taxon>
        <taxon>Agaricomycetidae</taxon>
        <taxon>Agaricales</taxon>
        <taxon>Marasmiineae</taxon>
        <taxon>Mycenaceae</taxon>
        <taxon>Mycena</taxon>
    </lineage>
</organism>
<sequence length="225" mass="24659">MAYVRTRHFCCCLPVRLGVFLLSLGIALLGGAVSVLAWMEVTKLHENPLPKNDEISLYIHAVMFSVLCIVGAFGFFGALTKQRGLVSVFGTMLALHLGFSIATGIYTLYTLFKRSNQAALIVCINNSVDPTDPAAAVRCQNGFKYLKIVSIVSYCLSWLIELYAVLVVTSYVKQLKEEEEANVMHPSASASMSSYYQPNATYAPPATQPNAYPFNQPSQAYGHQA</sequence>
<feature type="transmembrane region" description="Helical" evidence="1">
    <location>
        <begin position="12"/>
        <end position="37"/>
    </location>
</feature>
<protein>
    <recommendedName>
        <fullName evidence="4">Tetraspanin</fullName>
    </recommendedName>
</protein>